<reference evidence="5 7" key="2">
    <citation type="journal article" date="2013" name="Nature">
        <title>Insights into bilaterian evolution from three spiralian genomes.</title>
        <authorList>
            <person name="Simakov O."/>
            <person name="Marletaz F."/>
            <person name="Cho S.J."/>
            <person name="Edsinger-Gonzales E."/>
            <person name="Havlak P."/>
            <person name="Hellsten U."/>
            <person name="Kuo D.H."/>
            <person name="Larsson T."/>
            <person name="Lv J."/>
            <person name="Arendt D."/>
            <person name="Savage R."/>
            <person name="Osoegawa K."/>
            <person name="de Jong P."/>
            <person name="Grimwood J."/>
            <person name="Chapman J.A."/>
            <person name="Shapiro H."/>
            <person name="Aerts A."/>
            <person name="Otillar R.P."/>
            <person name="Terry A.Y."/>
            <person name="Boore J.L."/>
            <person name="Grigoriev I.V."/>
            <person name="Lindberg D.R."/>
            <person name="Seaver E.C."/>
            <person name="Weisblat D.A."/>
            <person name="Putnam N.H."/>
            <person name="Rokhsar D.S."/>
        </authorList>
    </citation>
    <scope>NUCLEOTIDE SEQUENCE</scope>
    <source>
        <strain evidence="5 7">I ESC-2004</strain>
    </source>
</reference>
<protein>
    <recommendedName>
        <fullName evidence="3">L-Fucosyltransferase</fullName>
        <ecNumber evidence="3">2.4.1.-</ecNumber>
    </recommendedName>
</protein>
<keyword evidence="3" id="KW-0325">Glycoprotein</keyword>
<comment type="subcellular location">
    <subcellularLocation>
        <location evidence="3">Golgi apparatus</location>
        <location evidence="3">Golgi stack membrane</location>
        <topology evidence="3">Single-pass type II membrane protein</topology>
    </subcellularLocation>
</comment>
<dbReference type="AlphaFoldDB" id="R7VCD1"/>
<dbReference type="EMBL" id="AMQN01005002">
    <property type="status" value="NOT_ANNOTATED_CDS"/>
    <property type="molecule type" value="Genomic_DNA"/>
</dbReference>
<dbReference type="EnsemblMetazoa" id="CapteT199128">
    <property type="protein sequence ID" value="CapteP199128"/>
    <property type="gene ID" value="CapteG199128"/>
</dbReference>
<dbReference type="OrthoDB" id="3226at2759"/>
<feature type="region of interest" description="Disordered" evidence="4">
    <location>
        <begin position="178"/>
        <end position="216"/>
    </location>
</feature>
<dbReference type="Proteomes" id="UP000014760">
    <property type="component" value="Unassembled WGS sequence"/>
</dbReference>
<name>R7VCD1_CAPTE</name>
<evidence type="ECO:0000256" key="2">
    <source>
        <dbReference type="ARBA" id="ARBA00022679"/>
    </source>
</evidence>
<reference evidence="6" key="3">
    <citation type="submission" date="2015-06" db="UniProtKB">
        <authorList>
            <consortium name="EnsemblMetazoa"/>
        </authorList>
    </citation>
    <scope>IDENTIFICATION</scope>
</reference>
<keyword evidence="3" id="KW-0812">Transmembrane</keyword>
<evidence type="ECO:0000256" key="4">
    <source>
        <dbReference type="SAM" id="MobiDB-lite"/>
    </source>
</evidence>
<keyword evidence="3" id="KW-0333">Golgi apparatus</keyword>
<evidence type="ECO:0000313" key="7">
    <source>
        <dbReference type="Proteomes" id="UP000014760"/>
    </source>
</evidence>
<comment type="pathway">
    <text evidence="3">Protein modification; protein glycosylation.</text>
</comment>
<dbReference type="STRING" id="283909.R7VCD1"/>
<gene>
    <name evidence="5" type="ORF">CAPTEDRAFT_199128</name>
</gene>
<dbReference type="EMBL" id="AMQN01005003">
    <property type="status" value="NOT_ANNOTATED_CDS"/>
    <property type="molecule type" value="Genomic_DNA"/>
</dbReference>
<keyword evidence="2 3" id="KW-0808">Transferase</keyword>
<dbReference type="PANTHER" id="PTHR11927">
    <property type="entry name" value="GALACTOSIDE 2-L-FUCOSYLTRANSFERASE"/>
    <property type="match status" value="1"/>
</dbReference>
<sequence length="285" mass="32906">MAREEFKRIVPNVTFGSDPVKAKVAGGTLVTLHVRHRGDIMKENYQNMRYTFPGRSFFENSIQFFADADPNLHVVVCCVDIEWCRSNLTDLPATFYFSESKNAIVDLAIMSMGEHAIMTTGTFGWWGAWLANGETVYYSNWPRHGSQMVQIRYVRQDFFMPHWIVLWWRSKSDKNNCSLTSRDQETKPLRPDEANKEITPNKKQPPLHATEKPPKNTTKVYVTGNVYGFRRTGNRLFVFAAIMAVTWRYSMTSVLSPEFELQKYFNIDYRARPGVGISNWAGGRM</sequence>
<dbReference type="GO" id="GO:0032580">
    <property type="term" value="C:Golgi cisterna membrane"/>
    <property type="evidence" value="ECO:0007669"/>
    <property type="project" value="UniProtKB-SubCell"/>
</dbReference>
<dbReference type="Pfam" id="PF01531">
    <property type="entry name" value="Glyco_transf_11"/>
    <property type="match status" value="1"/>
</dbReference>
<evidence type="ECO:0000313" key="5">
    <source>
        <dbReference type="EMBL" id="ELU13976.1"/>
    </source>
</evidence>
<dbReference type="InterPro" id="IPR002516">
    <property type="entry name" value="Glyco_trans_11"/>
</dbReference>
<proteinExistence type="inferred from homology"/>
<comment type="similarity">
    <text evidence="3">Belongs to the glycosyltransferase 11 family.</text>
</comment>
<dbReference type="HOGENOM" id="CLU_977419_0_0_1"/>
<keyword evidence="7" id="KW-1185">Reference proteome</keyword>
<reference evidence="7" key="1">
    <citation type="submission" date="2012-12" db="EMBL/GenBank/DDBJ databases">
        <authorList>
            <person name="Hellsten U."/>
            <person name="Grimwood J."/>
            <person name="Chapman J.A."/>
            <person name="Shapiro H."/>
            <person name="Aerts A."/>
            <person name="Otillar R.P."/>
            <person name="Terry A.Y."/>
            <person name="Boore J.L."/>
            <person name="Simakov O."/>
            <person name="Marletaz F."/>
            <person name="Cho S.-J."/>
            <person name="Edsinger-Gonzales E."/>
            <person name="Havlak P."/>
            <person name="Kuo D.-H."/>
            <person name="Larsson T."/>
            <person name="Lv J."/>
            <person name="Arendt D."/>
            <person name="Savage R."/>
            <person name="Osoegawa K."/>
            <person name="de Jong P."/>
            <person name="Lindberg D.R."/>
            <person name="Seaver E.C."/>
            <person name="Weisblat D.A."/>
            <person name="Putnam N.H."/>
            <person name="Grigoriev I.V."/>
            <person name="Rokhsar D.S."/>
        </authorList>
    </citation>
    <scope>NUCLEOTIDE SEQUENCE</scope>
    <source>
        <strain evidence="7">I ESC-2004</strain>
    </source>
</reference>
<dbReference type="CDD" id="cd11301">
    <property type="entry name" value="Fut1_Fut2_like"/>
    <property type="match status" value="1"/>
</dbReference>
<dbReference type="UniPathway" id="UPA00378"/>
<dbReference type="EC" id="2.4.1.-" evidence="3"/>
<accession>R7VCD1</accession>
<organism evidence="5">
    <name type="scientific">Capitella teleta</name>
    <name type="common">Polychaete worm</name>
    <dbReference type="NCBI Taxonomy" id="283909"/>
    <lineage>
        <taxon>Eukaryota</taxon>
        <taxon>Metazoa</taxon>
        <taxon>Spiralia</taxon>
        <taxon>Lophotrochozoa</taxon>
        <taxon>Annelida</taxon>
        <taxon>Polychaeta</taxon>
        <taxon>Sedentaria</taxon>
        <taxon>Scolecida</taxon>
        <taxon>Capitellidae</taxon>
        <taxon>Capitella</taxon>
    </lineage>
</organism>
<feature type="compositionally biased region" description="Basic and acidic residues" evidence="4">
    <location>
        <begin position="182"/>
        <end position="200"/>
    </location>
</feature>
<keyword evidence="3" id="KW-0735">Signal-anchor</keyword>
<dbReference type="GO" id="GO:0008107">
    <property type="term" value="F:galactoside 2-alpha-L-fucosyltransferase activity"/>
    <property type="evidence" value="ECO:0007669"/>
    <property type="project" value="InterPro"/>
</dbReference>
<evidence type="ECO:0000256" key="1">
    <source>
        <dbReference type="ARBA" id="ARBA00022676"/>
    </source>
</evidence>
<evidence type="ECO:0000313" key="6">
    <source>
        <dbReference type="EnsemblMetazoa" id="CapteP199128"/>
    </source>
</evidence>
<dbReference type="GO" id="GO:0005975">
    <property type="term" value="P:carbohydrate metabolic process"/>
    <property type="evidence" value="ECO:0007669"/>
    <property type="project" value="InterPro"/>
</dbReference>
<keyword evidence="1 3" id="KW-0328">Glycosyltransferase</keyword>
<dbReference type="EMBL" id="KB294881">
    <property type="protein sequence ID" value="ELU13976.1"/>
    <property type="molecule type" value="Genomic_DNA"/>
</dbReference>
<dbReference type="PANTHER" id="PTHR11927:SF9">
    <property type="entry name" value="L-FUCOSYLTRANSFERASE"/>
    <property type="match status" value="1"/>
</dbReference>
<evidence type="ECO:0000256" key="3">
    <source>
        <dbReference type="RuleBase" id="RU363129"/>
    </source>
</evidence>